<evidence type="ECO:0000313" key="3">
    <source>
        <dbReference type="Proteomes" id="UP001160625"/>
    </source>
</evidence>
<feature type="signal peptide" evidence="1">
    <location>
        <begin position="1"/>
        <end position="23"/>
    </location>
</feature>
<reference evidence="2" key="1">
    <citation type="submission" date="2023-04" db="EMBL/GenBank/DDBJ databases">
        <title>Sphingomonas sp. MAHUQ-71 isolated from rice field.</title>
        <authorList>
            <person name="Huq M.A."/>
        </authorList>
    </citation>
    <scope>NUCLEOTIDE SEQUENCE</scope>
    <source>
        <strain evidence="2">MAHUQ-71</strain>
    </source>
</reference>
<dbReference type="Proteomes" id="UP001160625">
    <property type="component" value="Unassembled WGS sequence"/>
</dbReference>
<accession>A0ABT6N5N0</accession>
<dbReference type="EMBL" id="JARYGZ010000002">
    <property type="protein sequence ID" value="MDH7640405.1"/>
    <property type="molecule type" value="Genomic_DNA"/>
</dbReference>
<keyword evidence="1" id="KW-0732">Signal</keyword>
<sequence length="228" mass="23652">MRFQSLAVAATVVAVVSTAPALAASPREELIRAAFATHDKSQALALVDQAIAESQSILAKSPGDREAKLQQALGIGYRGQLKRSPTDAKAAHGLLQSLASADPRDPEAQVAVAGWHLTAVGDLGNFLARTILGADRATGFAALDKAVALGGNRAFFSGYAALIRIKLDSSDTAVALRYAQRAASAQAPTPIDRVMQQAARRIIPMLQAGDGSGASKLAKQLLPFGTLS</sequence>
<feature type="chain" id="PRO_5046862879" evidence="1">
    <location>
        <begin position="24"/>
        <end position="228"/>
    </location>
</feature>
<gene>
    <name evidence="2" type="ORF">QGN17_16845</name>
</gene>
<keyword evidence="3" id="KW-1185">Reference proteome</keyword>
<evidence type="ECO:0000313" key="2">
    <source>
        <dbReference type="EMBL" id="MDH7640405.1"/>
    </source>
</evidence>
<evidence type="ECO:0000256" key="1">
    <source>
        <dbReference type="SAM" id="SignalP"/>
    </source>
</evidence>
<proteinExistence type="predicted"/>
<comment type="caution">
    <text evidence="2">The sequence shown here is derived from an EMBL/GenBank/DDBJ whole genome shotgun (WGS) entry which is preliminary data.</text>
</comment>
<dbReference type="RefSeq" id="WP_281045750.1">
    <property type="nucleotide sequence ID" value="NZ_JARYGZ010000002.1"/>
</dbReference>
<organism evidence="2 3">
    <name type="scientific">Sphingomonas oryzagri</name>
    <dbReference type="NCBI Taxonomy" id="3042314"/>
    <lineage>
        <taxon>Bacteria</taxon>
        <taxon>Pseudomonadati</taxon>
        <taxon>Pseudomonadota</taxon>
        <taxon>Alphaproteobacteria</taxon>
        <taxon>Sphingomonadales</taxon>
        <taxon>Sphingomonadaceae</taxon>
        <taxon>Sphingomonas</taxon>
    </lineage>
</organism>
<name>A0ABT6N5N0_9SPHN</name>
<protein>
    <submittedName>
        <fullName evidence="2">Uncharacterized protein</fullName>
    </submittedName>
</protein>